<proteinExistence type="predicted"/>
<gene>
    <name evidence="1" type="ORF">AYBTSS11_LOCUS23983</name>
</gene>
<dbReference type="Proteomes" id="UP001189624">
    <property type="component" value="Chromosome 8"/>
</dbReference>
<organism evidence="1 2">
    <name type="scientific">Sphenostylis stenocarpa</name>
    <dbReference type="NCBI Taxonomy" id="92480"/>
    <lineage>
        <taxon>Eukaryota</taxon>
        <taxon>Viridiplantae</taxon>
        <taxon>Streptophyta</taxon>
        <taxon>Embryophyta</taxon>
        <taxon>Tracheophyta</taxon>
        <taxon>Spermatophyta</taxon>
        <taxon>Magnoliopsida</taxon>
        <taxon>eudicotyledons</taxon>
        <taxon>Gunneridae</taxon>
        <taxon>Pentapetalae</taxon>
        <taxon>rosids</taxon>
        <taxon>fabids</taxon>
        <taxon>Fabales</taxon>
        <taxon>Fabaceae</taxon>
        <taxon>Papilionoideae</taxon>
        <taxon>50 kb inversion clade</taxon>
        <taxon>NPAAA clade</taxon>
        <taxon>indigoferoid/millettioid clade</taxon>
        <taxon>Phaseoleae</taxon>
        <taxon>Sphenostylis</taxon>
    </lineage>
</organism>
<sequence length="92" mass="10538">MKVPWTKKQKKKKRCLPTLSHFTNLPFEHHDQPHPQDGECVPDPDQSHLHNWRMNLKETSSLWILTGKTAITTERDSDGDAAEAVAGLRVRV</sequence>
<dbReference type="EMBL" id="OY731405">
    <property type="protein sequence ID" value="CAJ1971972.1"/>
    <property type="molecule type" value="Genomic_DNA"/>
</dbReference>
<accession>A0AA86TLG7</accession>
<reference evidence="1" key="1">
    <citation type="submission" date="2023-10" db="EMBL/GenBank/DDBJ databases">
        <authorList>
            <person name="Domelevo Entfellner J.-B."/>
        </authorList>
    </citation>
    <scope>NUCLEOTIDE SEQUENCE</scope>
</reference>
<protein>
    <submittedName>
        <fullName evidence="1">Uncharacterized protein</fullName>
    </submittedName>
</protein>
<evidence type="ECO:0000313" key="2">
    <source>
        <dbReference type="Proteomes" id="UP001189624"/>
    </source>
</evidence>
<evidence type="ECO:0000313" key="1">
    <source>
        <dbReference type="EMBL" id="CAJ1971972.1"/>
    </source>
</evidence>
<name>A0AA86TLG7_9FABA</name>
<dbReference type="Gramene" id="rna-AYBTSS11_LOCUS23983">
    <property type="protein sequence ID" value="CAJ1971972.1"/>
    <property type="gene ID" value="gene-AYBTSS11_LOCUS23983"/>
</dbReference>
<keyword evidence="2" id="KW-1185">Reference proteome</keyword>
<dbReference type="AlphaFoldDB" id="A0AA86TLG7"/>